<dbReference type="EMBL" id="CM003099">
    <property type="protein sequence ID" value="KUI66643.1"/>
    <property type="molecule type" value="Genomic_DNA"/>
</dbReference>
<dbReference type="Gene3D" id="3.40.50.720">
    <property type="entry name" value="NAD(P)-binding Rossmann-like Domain"/>
    <property type="match status" value="1"/>
</dbReference>
<feature type="domain" description="NAD-dependent epimerase/dehydratase" evidence="3">
    <location>
        <begin position="12"/>
        <end position="268"/>
    </location>
</feature>
<dbReference type="SMR" id="A0A194VRS9"/>
<evidence type="ECO:0000313" key="5">
    <source>
        <dbReference type="Proteomes" id="UP000078559"/>
    </source>
</evidence>
<dbReference type="InterPro" id="IPR050425">
    <property type="entry name" value="NAD(P)_dehydrat-like"/>
</dbReference>
<evidence type="ECO:0000256" key="2">
    <source>
        <dbReference type="ARBA" id="ARBA00023445"/>
    </source>
</evidence>
<dbReference type="OrthoDB" id="2735536at2759"/>
<dbReference type="PANTHER" id="PTHR10366">
    <property type="entry name" value="NAD DEPENDENT EPIMERASE/DEHYDRATASE"/>
    <property type="match status" value="1"/>
</dbReference>
<accession>A0A194VRS9</accession>
<evidence type="ECO:0000256" key="1">
    <source>
        <dbReference type="ARBA" id="ARBA00023002"/>
    </source>
</evidence>
<organism evidence="4 5">
    <name type="scientific">Cytospora mali</name>
    <name type="common">Apple Valsa canker fungus</name>
    <name type="synonym">Valsa mali</name>
    <dbReference type="NCBI Taxonomy" id="578113"/>
    <lineage>
        <taxon>Eukaryota</taxon>
        <taxon>Fungi</taxon>
        <taxon>Dikarya</taxon>
        <taxon>Ascomycota</taxon>
        <taxon>Pezizomycotina</taxon>
        <taxon>Sordariomycetes</taxon>
        <taxon>Sordariomycetidae</taxon>
        <taxon>Diaporthales</taxon>
        <taxon>Cytosporaceae</taxon>
        <taxon>Cytospora</taxon>
    </lineage>
</organism>
<dbReference type="PANTHER" id="PTHR10366:SF564">
    <property type="entry name" value="STEROL-4-ALPHA-CARBOXYLATE 3-DEHYDROGENASE, DECARBOXYLATING"/>
    <property type="match status" value="1"/>
</dbReference>
<dbReference type="InterPro" id="IPR001509">
    <property type="entry name" value="Epimerase_deHydtase"/>
</dbReference>
<sequence length="365" mass="40676">MPDTMASLTGPVLVTGGSGYIALELISQLLVRGYTVHTSVRSLQSNSKVQPLRDLKGRYPQAKLLLFEADLLQPGSFRPAMQDCEVVYHVASPFKVPEKIKDGQKEMVEPAVEGTRNVLKSVEETPTVKRVVFTSTVGAIAGDYIDVINKMNRVMSHEYFNETSTVEHNPYHYSKVLAEKEAWKFYQHQSSEQKRWDLVVICSALVLGPTLTTSSESGSLFLMDELLSGWMFYGVPDLSFLPVDVRDVAAAHIKAAEMKEANGRYIVGPAETTTFLDISKHFKKLKNGSIWIPNFQLPTSLVEIVGPLFGLSQKWMACNLGVRFAVDNSRSISELGVNYRPLEGTLNDHFASWAKPKNKEKSKTI</sequence>
<dbReference type="Pfam" id="PF01370">
    <property type="entry name" value="Epimerase"/>
    <property type="match status" value="1"/>
</dbReference>
<keyword evidence="1" id="KW-0560">Oxidoreductase</keyword>
<evidence type="ECO:0000313" key="4">
    <source>
        <dbReference type="EMBL" id="KUI66643.1"/>
    </source>
</evidence>
<gene>
    <name evidence="4" type="ORF">VM1G_01371</name>
</gene>
<name>A0A194VRS9_CYTMA</name>
<reference evidence="4" key="1">
    <citation type="submission" date="2014-12" db="EMBL/GenBank/DDBJ databases">
        <title>Genome Sequence of Valsa Canker Pathogens Uncovers a Specific Adaption of Colonization on Woody Bark.</title>
        <authorList>
            <person name="Yin Z."/>
            <person name="Liu H."/>
            <person name="Gao X."/>
            <person name="Li Z."/>
            <person name="Song N."/>
            <person name="Ke X."/>
            <person name="Dai Q."/>
            <person name="Wu Y."/>
            <person name="Sun Y."/>
            <person name="Xu J.-R."/>
            <person name="Kang Z.K."/>
            <person name="Wang L."/>
            <person name="Huang L."/>
        </authorList>
    </citation>
    <scope>NUCLEOTIDE SEQUENCE [LARGE SCALE GENOMIC DNA]</scope>
    <source>
        <strain evidence="4">03-8</strain>
    </source>
</reference>
<dbReference type="FunFam" id="3.40.50.720:FF:000085">
    <property type="entry name" value="Dihydroflavonol reductase"/>
    <property type="match status" value="1"/>
</dbReference>
<dbReference type="SUPFAM" id="SSF51735">
    <property type="entry name" value="NAD(P)-binding Rossmann-fold domains"/>
    <property type="match status" value="1"/>
</dbReference>
<comment type="similarity">
    <text evidence="2">Belongs to the NAD(P)-dependent epimerase/dehydratase family. Dihydroflavonol-4-reductase subfamily.</text>
</comment>
<evidence type="ECO:0000259" key="3">
    <source>
        <dbReference type="Pfam" id="PF01370"/>
    </source>
</evidence>
<proteinExistence type="inferred from homology"/>
<dbReference type="InterPro" id="IPR036291">
    <property type="entry name" value="NAD(P)-bd_dom_sf"/>
</dbReference>
<keyword evidence="5" id="KW-1185">Reference proteome</keyword>
<dbReference type="AlphaFoldDB" id="A0A194VRS9"/>
<dbReference type="GO" id="GO:0016616">
    <property type="term" value="F:oxidoreductase activity, acting on the CH-OH group of donors, NAD or NADP as acceptor"/>
    <property type="evidence" value="ECO:0007669"/>
    <property type="project" value="TreeGrafter"/>
</dbReference>
<dbReference type="Proteomes" id="UP000078559">
    <property type="component" value="Chromosome 2"/>
</dbReference>
<protein>
    <submittedName>
        <fullName evidence="4">Tetraketide alpha-pyrone reductase 1</fullName>
    </submittedName>
</protein>